<name>A0A517L487_9PEZI</name>
<dbReference type="OrthoDB" id="549336at2759"/>
<reference evidence="1 2" key="1">
    <citation type="submission" date="2019-07" db="EMBL/GenBank/DDBJ databases">
        <title>Finished genome of Venturia effusa.</title>
        <authorList>
            <person name="Young C.A."/>
            <person name="Cox M.P."/>
            <person name="Ganley A.R.D."/>
            <person name="David W.J."/>
        </authorList>
    </citation>
    <scope>NUCLEOTIDE SEQUENCE [LARGE SCALE GENOMIC DNA]</scope>
    <source>
        <strain evidence="2">albino</strain>
    </source>
</reference>
<dbReference type="EMBL" id="CP042188">
    <property type="protein sequence ID" value="QDS70431.1"/>
    <property type="molecule type" value="Genomic_DNA"/>
</dbReference>
<evidence type="ECO:0000313" key="2">
    <source>
        <dbReference type="Proteomes" id="UP000316270"/>
    </source>
</evidence>
<proteinExistence type="predicted"/>
<gene>
    <name evidence="1" type="ORF">FKW77_009676</name>
</gene>
<dbReference type="Proteomes" id="UP000316270">
    <property type="component" value="Chromosome 4"/>
</dbReference>
<sequence>MLAFARRLLLLAGFAAFVLLSTFFFLQRREAGLISVSGVGNWDAAVASEGRGKKEEDQSSAEAGAGNVVAPLAESGNGNGQDEAFFEAMLKPSPRKQLRVAVVESGGQNEEVTAALVYAFGRQALSPVSLYLLEQRFQMGEIIREFDLPTPIAANKSSLDFAAAVDGPGFPELLVSSSCEIDIVRLHDSFEKLLKGGKTYLYCVIHDADAWKEGDLVNKIRPWVQQQMIDLVTLSTHTAHHLRTQAIANWDFNATVTVQWLPPIFPVDIPKQPDEIAIQASSNFPFAIFTDADPGENNYTDIFSSLVAVLEQAKNITNDVDTQRSRNVQLHLLGRHPAPKIPSSLKQHVVYKPTQSYKDYYTQLSQAFALIPYLPLPTYLTSRASSAIPAALIAGAPLVASPELLAAYSYVPQDAVWMSTVGEGGMDTARRLVQWSAPEHWKKKQIAKKRSEELLGTIEELVGGWVGQAQRKIERAGWRMKGTVDL</sequence>
<dbReference type="AlphaFoldDB" id="A0A517L487"/>
<protein>
    <recommendedName>
        <fullName evidence="3">Glycosyltransferase family 1 protein</fullName>
    </recommendedName>
</protein>
<organism evidence="1 2">
    <name type="scientific">Venturia effusa</name>
    <dbReference type="NCBI Taxonomy" id="50376"/>
    <lineage>
        <taxon>Eukaryota</taxon>
        <taxon>Fungi</taxon>
        <taxon>Dikarya</taxon>
        <taxon>Ascomycota</taxon>
        <taxon>Pezizomycotina</taxon>
        <taxon>Dothideomycetes</taxon>
        <taxon>Pleosporomycetidae</taxon>
        <taxon>Venturiales</taxon>
        <taxon>Venturiaceae</taxon>
        <taxon>Venturia</taxon>
    </lineage>
</organism>
<evidence type="ECO:0008006" key="3">
    <source>
        <dbReference type="Google" id="ProtNLM"/>
    </source>
</evidence>
<accession>A0A517L487</accession>
<evidence type="ECO:0000313" key="1">
    <source>
        <dbReference type="EMBL" id="QDS70431.1"/>
    </source>
</evidence>
<keyword evidence="2" id="KW-1185">Reference proteome</keyword>